<proteinExistence type="inferred from homology"/>
<comment type="cofactor">
    <cofactor evidence="8">
        <name>(6R)-5,10-methylene-5,6,7,8-tetrahydrofolate</name>
        <dbReference type="ChEBI" id="CHEBI:15636"/>
    </cofactor>
    <text evidence="8">Binds 1 5,10-methenyltetrahydrofolate (MTHF) per subunit.</text>
</comment>
<feature type="site" description="Electron transfer via tryptophanyl radical" evidence="7">
    <location>
        <position position="325"/>
    </location>
</feature>
<evidence type="ECO:0000313" key="12">
    <source>
        <dbReference type="Proteomes" id="UP000000755"/>
    </source>
</evidence>
<feature type="binding site" evidence="6">
    <location>
        <begin position="254"/>
        <end position="258"/>
    </location>
    <ligand>
        <name>FAD</name>
        <dbReference type="ChEBI" id="CHEBI:57692"/>
    </ligand>
</feature>
<evidence type="ECO:0000256" key="5">
    <source>
        <dbReference type="ARBA" id="ARBA00022991"/>
    </source>
</evidence>
<dbReference type="eggNOG" id="COG0415">
    <property type="taxonomic scope" value="Bacteria"/>
</dbReference>
<dbReference type="Pfam" id="PF00875">
    <property type="entry name" value="DNA_photolyase"/>
    <property type="match status" value="1"/>
</dbReference>
<dbReference type="InterPro" id="IPR002081">
    <property type="entry name" value="Cryptochrome/DNA_photolyase_1"/>
</dbReference>
<dbReference type="InterPro" id="IPR036155">
    <property type="entry name" value="Crypto/Photolyase_N_sf"/>
</dbReference>
<dbReference type="InterPro" id="IPR006050">
    <property type="entry name" value="DNA_photolyase_N"/>
</dbReference>
<dbReference type="Gene3D" id="3.40.50.620">
    <property type="entry name" value="HUPs"/>
    <property type="match status" value="1"/>
</dbReference>
<dbReference type="NCBIfam" id="TIGR02765">
    <property type="entry name" value="crypto_DASH"/>
    <property type="match status" value="1"/>
</dbReference>
<keyword evidence="4 6" id="KW-0274">FAD</keyword>
<dbReference type="Pfam" id="PF03441">
    <property type="entry name" value="FAD_binding_7"/>
    <property type="match status" value="1"/>
</dbReference>
<reference evidence="11 12" key="1">
    <citation type="journal article" date="2006" name="Environ. Microbiol.">
        <title>Whole genome analysis of the marine Bacteroidetes'Gramella forsetii' reveals adaptations to degradation of polymeric organic matter.</title>
        <authorList>
            <person name="Bauer M."/>
            <person name="Kube M."/>
            <person name="Teeling H."/>
            <person name="Richter M."/>
            <person name="Lombardot T."/>
            <person name="Allers E."/>
            <person name="Wuerdemann C.A."/>
            <person name="Quast C."/>
            <person name="Kuhl H."/>
            <person name="Knaust F."/>
            <person name="Woebken D."/>
            <person name="Bischof K."/>
            <person name="Mussmann M."/>
            <person name="Choudhuri J.V."/>
            <person name="Meyer F."/>
            <person name="Reinhardt R."/>
            <person name="Amann R.I."/>
            <person name="Gloeckner F.O."/>
        </authorList>
    </citation>
    <scope>NUCLEOTIDE SEQUENCE [LARGE SCALE GENOMIC DNA]</scope>
    <source>
        <strain evidence="11 12">KT0803</strain>
    </source>
</reference>
<dbReference type="HOGENOM" id="CLU_010348_6_2_10"/>
<dbReference type="Proteomes" id="UP000000755">
    <property type="component" value="Chromosome"/>
</dbReference>
<dbReference type="Gene3D" id="1.25.40.80">
    <property type="match status" value="1"/>
</dbReference>
<feature type="coiled-coil region" evidence="9">
    <location>
        <begin position="66"/>
        <end position="93"/>
    </location>
</feature>
<feature type="binding site" evidence="6">
    <location>
        <begin position="391"/>
        <end position="393"/>
    </location>
    <ligand>
        <name>FAD</name>
        <dbReference type="ChEBI" id="CHEBI:57692"/>
    </ligand>
</feature>
<comment type="cofactor">
    <cofactor evidence="6 8">
        <name>FAD</name>
        <dbReference type="ChEBI" id="CHEBI:57692"/>
    </cofactor>
    <text evidence="6 8">Binds 1 FAD per subunit.</text>
</comment>
<feature type="site" description="Electron transfer via tryptophanyl radical" evidence="7">
    <location>
        <position position="378"/>
    </location>
</feature>
<comment type="similarity">
    <text evidence="1 8">Belongs to the DNA photolyase class-1 family.</text>
</comment>
<dbReference type="EMBL" id="CU207366">
    <property type="protein sequence ID" value="CAL67671.1"/>
    <property type="molecule type" value="Genomic_DNA"/>
</dbReference>
<evidence type="ECO:0000256" key="3">
    <source>
        <dbReference type="ARBA" id="ARBA00022630"/>
    </source>
</evidence>
<organism evidence="11 12">
    <name type="scientific">Christiangramia forsetii (strain DSM 17595 / CGMCC 1.15422 / KT0803)</name>
    <name type="common">Gramella forsetii</name>
    <dbReference type="NCBI Taxonomy" id="411154"/>
    <lineage>
        <taxon>Bacteria</taxon>
        <taxon>Pseudomonadati</taxon>
        <taxon>Bacteroidota</taxon>
        <taxon>Flavobacteriia</taxon>
        <taxon>Flavobacteriales</taxon>
        <taxon>Flavobacteriaceae</taxon>
        <taxon>Christiangramia</taxon>
    </lineage>
</organism>
<protein>
    <recommendedName>
        <fullName evidence="2 8">Cryptochrome DASH</fullName>
    </recommendedName>
</protein>
<dbReference type="InterPro" id="IPR014133">
    <property type="entry name" value="Cry_DASH"/>
</dbReference>
<dbReference type="PROSITE" id="PS51645">
    <property type="entry name" value="PHR_CRY_ALPHA_BETA"/>
    <property type="match status" value="1"/>
</dbReference>
<dbReference type="GO" id="GO:0003904">
    <property type="term" value="F:deoxyribodipyrimidine photo-lyase activity"/>
    <property type="evidence" value="ECO:0007669"/>
    <property type="project" value="TreeGrafter"/>
</dbReference>
<comment type="function">
    <text evidence="8">May have a photoreceptor function.</text>
</comment>
<evidence type="ECO:0000313" key="11">
    <source>
        <dbReference type="EMBL" id="CAL67671.1"/>
    </source>
</evidence>
<sequence>MQRKMPKKQTTNTGLVWFRNDLRISDHEALTTACNSHEKIIGIYCFDPRHYLKDQFGFIKTGKFRSKFLIETIEELQKNLETLNIELLVFQEKPEDIIPEIISEYSVKSVYFQKEWTQEEHDVEKEVRRLVNDIEFNSYYQQFLFHPEDIPFSSFNDIPKVYTEFRKSCEKYSKVRELVNLPSPLPARNLPEKAKIPSFKDLGHDDYEKDKRSAFPFKGGEDQAKKRIQEYFWESKNLTRYKETRNEMIGANYSSKLSAWLANGSISARQVYHEVKKFEKEITSNLSTYWLIFELIWRDFFKYISLKHANKIFKLGGIQNRSLEWNYDKQSLKDWIHGNTKYDFVNANMREISNTGFMSNRGRQNVNSFWAKELKQDWRIGAAYFESLLIDYDVHSNWGNWMYNSGVGNDPRDRKFNIKNQAERYDPNNEYQDLWLKD</sequence>
<gene>
    <name evidence="11" type="primary">cry</name>
    <name evidence="11" type="ordered locus">GFO_2715</name>
</gene>
<evidence type="ECO:0000256" key="9">
    <source>
        <dbReference type="SAM" id="Coils"/>
    </source>
</evidence>
<dbReference type="STRING" id="411154.GFO_2715"/>
<dbReference type="PRINTS" id="PR00147">
    <property type="entry name" value="DNAPHOTLYASE"/>
</dbReference>
<evidence type="ECO:0000256" key="4">
    <source>
        <dbReference type="ARBA" id="ARBA00022827"/>
    </source>
</evidence>
<evidence type="ECO:0000256" key="2">
    <source>
        <dbReference type="ARBA" id="ARBA00017881"/>
    </source>
</evidence>
<dbReference type="PANTHER" id="PTHR11455">
    <property type="entry name" value="CRYPTOCHROME"/>
    <property type="match status" value="1"/>
</dbReference>
<dbReference type="GO" id="GO:0071949">
    <property type="term" value="F:FAD binding"/>
    <property type="evidence" value="ECO:0007669"/>
    <property type="project" value="TreeGrafter"/>
</dbReference>
<evidence type="ECO:0000256" key="8">
    <source>
        <dbReference type="RuleBase" id="RU367151"/>
    </source>
</evidence>
<dbReference type="InterPro" id="IPR036134">
    <property type="entry name" value="Crypto/Photolyase_FAD-like_sf"/>
</dbReference>
<name>A0M4X6_CHRFK</name>
<dbReference type="GO" id="GO:0000719">
    <property type="term" value="P:photoreactive repair"/>
    <property type="evidence" value="ECO:0007669"/>
    <property type="project" value="TreeGrafter"/>
</dbReference>
<dbReference type="Gene3D" id="1.10.579.10">
    <property type="entry name" value="DNA Cyclobutane Dipyrimidine Photolyase, subunit A, domain 3"/>
    <property type="match status" value="1"/>
</dbReference>
<dbReference type="InterPro" id="IPR005101">
    <property type="entry name" value="Cryptochr/Photolyase_FAD-bd"/>
</dbReference>
<accession>A0M4X6</accession>
<evidence type="ECO:0000256" key="1">
    <source>
        <dbReference type="ARBA" id="ARBA00005862"/>
    </source>
</evidence>
<dbReference type="KEGG" id="gfo:GFO_2715"/>
<feature type="binding site" evidence="6">
    <location>
        <position position="241"/>
    </location>
    <ligand>
        <name>FAD</name>
        <dbReference type="ChEBI" id="CHEBI:57692"/>
    </ligand>
</feature>
<dbReference type="AlphaFoldDB" id="A0M4X6"/>
<evidence type="ECO:0000259" key="10">
    <source>
        <dbReference type="PROSITE" id="PS51645"/>
    </source>
</evidence>
<feature type="binding site" evidence="6">
    <location>
        <begin position="294"/>
        <end position="301"/>
    </location>
    <ligand>
        <name>FAD</name>
        <dbReference type="ChEBI" id="CHEBI:57692"/>
    </ligand>
</feature>
<dbReference type="PANTHER" id="PTHR11455:SF22">
    <property type="entry name" value="CRYPTOCHROME DASH"/>
    <property type="match status" value="1"/>
</dbReference>
<dbReference type="SUPFAM" id="SSF52425">
    <property type="entry name" value="Cryptochrome/photolyase, N-terminal domain"/>
    <property type="match status" value="1"/>
</dbReference>
<evidence type="ECO:0000256" key="6">
    <source>
        <dbReference type="PIRSR" id="PIRSR602081-1"/>
    </source>
</evidence>
<keyword evidence="9" id="KW-0175">Coiled coil</keyword>
<keyword evidence="5 8" id="KW-0157">Chromophore</keyword>
<keyword evidence="3 6" id="KW-0285">Flavoprotein</keyword>
<evidence type="ECO:0000256" key="7">
    <source>
        <dbReference type="PIRSR" id="PIRSR602081-2"/>
    </source>
</evidence>
<feature type="domain" description="Photolyase/cryptochrome alpha/beta" evidence="10">
    <location>
        <begin position="12"/>
        <end position="144"/>
    </location>
</feature>
<feature type="site" description="Electron transfer via tryptophanyl radical" evidence="7">
    <location>
        <position position="401"/>
    </location>
</feature>
<keyword evidence="11" id="KW-0456">Lyase</keyword>
<dbReference type="GO" id="GO:0003677">
    <property type="term" value="F:DNA binding"/>
    <property type="evidence" value="ECO:0007669"/>
    <property type="project" value="TreeGrafter"/>
</dbReference>
<dbReference type="SUPFAM" id="SSF48173">
    <property type="entry name" value="Cryptochrome/photolyase FAD-binding domain"/>
    <property type="match status" value="1"/>
</dbReference>
<dbReference type="InterPro" id="IPR014729">
    <property type="entry name" value="Rossmann-like_a/b/a_fold"/>
</dbReference>